<accession>A0A811YAC4</accession>
<proteinExistence type="predicted"/>
<keyword evidence="4" id="KW-1185">Reference proteome</keyword>
<reference evidence="3" key="1">
    <citation type="submission" date="2020-12" db="EMBL/GenBank/DDBJ databases">
        <authorList>
            <consortium name="Molecular Ecology Group"/>
        </authorList>
    </citation>
    <scope>NUCLEOTIDE SEQUENCE</scope>
    <source>
        <strain evidence="3">TBG_1078</strain>
    </source>
</reference>
<evidence type="ECO:0000313" key="3">
    <source>
        <dbReference type="EMBL" id="CAD7673203.1"/>
    </source>
</evidence>
<keyword evidence="2" id="KW-1133">Transmembrane helix</keyword>
<name>A0A811YAC4_NYCPR</name>
<feature type="region of interest" description="Disordered" evidence="1">
    <location>
        <begin position="76"/>
        <end position="128"/>
    </location>
</feature>
<organism evidence="3 4">
    <name type="scientific">Nyctereutes procyonoides</name>
    <name type="common">Raccoon dog</name>
    <name type="synonym">Canis procyonoides</name>
    <dbReference type="NCBI Taxonomy" id="34880"/>
    <lineage>
        <taxon>Eukaryota</taxon>
        <taxon>Metazoa</taxon>
        <taxon>Chordata</taxon>
        <taxon>Craniata</taxon>
        <taxon>Vertebrata</taxon>
        <taxon>Euteleostomi</taxon>
        <taxon>Mammalia</taxon>
        <taxon>Eutheria</taxon>
        <taxon>Laurasiatheria</taxon>
        <taxon>Carnivora</taxon>
        <taxon>Caniformia</taxon>
        <taxon>Canidae</taxon>
        <taxon>Nyctereutes</taxon>
    </lineage>
</organism>
<gene>
    <name evidence="3" type="ORF">NYPRO_LOCUS5998</name>
</gene>
<keyword evidence="2" id="KW-0472">Membrane</keyword>
<dbReference type="EMBL" id="CAJHUB010000671">
    <property type="protein sequence ID" value="CAD7673203.1"/>
    <property type="molecule type" value="Genomic_DNA"/>
</dbReference>
<dbReference type="Proteomes" id="UP000645828">
    <property type="component" value="Unassembled WGS sequence"/>
</dbReference>
<sequence length="128" mass="14299">MMTLNSYLSIVTLNMNGLNDPIKRRRVFCIKWDILTDATKRNIYDKYGWLGVLLGVCALLTCCYFCCCGRCKPPTSTCPPRNWRRSCSRTSGEGKATDSPTVLQPAPATEPTQLTADSHPSYHTDGFN</sequence>
<evidence type="ECO:0000256" key="2">
    <source>
        <dbReference type="SAM" id="Phobius"/>
    </source>
</evidence>
<evidence type="ECO:0000256" key="1">
    <source>
        <dbReference type="SAM" id="MobiDB-lite"/>
    </source>
</evidence>
<dbReference type="AlphaFoldDB" id="A0A811YAC4"/>
<feature type="transmembrane region" description="Helical" evidence="2">
    <location>
        <begin position="47"/>
        <end position="67"/>
    </location>
</feature>
<protein>
    <submittedName>
        <fullName evidence="3">(raccoon dog) hypothetical protein</fullName>
    </submittedName>
</protein>
<comment type="caution">
    <text evidence="3">The sequence shown here is derived from an EMBL/GenBank/DDBJ whole genome shotgun (WGS) entry which is preliminary data.</text>
</comment>
<keyword evidence="2" id="KW-0812">Transmembrane</keyword>
<evidence type="ECO:0000313" key="4">
    <source>
        <dbReference type="Proteomes" id="UP000645828"/>
    </source>
</evidence>